<dbReference type="KEGG" id="nso:NIASO_05655"/>
<evidence type="ECO:0000259" key="11">
    <source>
        <dbReference type="Pfam" id="PF14905"/>
    </source>
</evidence>
<gene>
    <name evidence="12" type="ORF">NIASO_05655</name>
</gene>
<dbReference type="PANTHER" id="PTHR30069">
    <property type="entry name" value="TONB-DEPENDENT OUTER MEMBRANE RECEPTOR"/>
    <property type="match status" value="1"/>
</dbReference>
<dbReference type="GO" id="GO:0015344">
    <property type="term" value="F:siderophore uptake transmembrane transporter activity"/>
    <property type="evidence" value="ECO:0007669"/>
    <property type="project" value="TreeGrafter"/>
</dbReference>
<dbReference type="EMBL" id="CP007035">
    <property type="protein sequence ID" value="AHF17319.1"/>
    <property type="molecule type" value="Genomic_DNA"/>
</dbReference>
<keyword evidence="2 8" id="KW-0813">Transport</keyword>
<dbReference type="InterPro" id="IPR012910">
    <property type="entry name" value="Plug_dom"/>
</dbReference>
<dbReference type="InterPro" id="IPR037066">
    <property type="entry name" value="Plug_dom_sf"/>
</dbReference>
<evidence type="ECO:0000313" key="13">
    <source>
        <dbReference type="Proteomes" id="UP000003586"/>
    </source>
</evidence>
<keyword evidence="6 8" id="KW-0472">Membrane</keyword>
<evidence type="ECO:0000256" key="6">
    <source>
        <dbReference type="ARBA" id="ARBA00023136"/>
    </source>
</evidence>
<feature type="chain" id="PRO_5004788575" description="TonB-denpendent receptor" evidence="9">
    <location>
        <begin position="20"/>
        <end position="879"/>
    </location>
</feature>
<keyword evidence="7 8" id="KW-0998">Cell outer membrane</keyword>
<evidence type="ECO:0008006" key="14">
    <source>
        <dbReference type="Google" id="ProtNLM"/>
    </source>
</evidence>
<keyword evidence="13" id="KW-1185">Reference proteome</keyword>
<dbReference type="Pfam" id="PF14905">
    <property type="entry name" value="OMP_b-brl_3"/>
    <property type="match status" value="1"/>
</dbReference>
<dbReference type="SUPFAM" id="SSF56935">
    <property type="entry name" value="Porins"/>
    <property type="match status" value="1"/>
</dbReference>
<dbReference type="PROSITE" id="PS52016">
    <property type="entry name" value="TONB_DEPENDENT_REC_3"/>
    <property type="match status" value="1"/>
</dbReference>
<evidence type="ECO:0000256" key="8">
    <source>
        <dbReference type="PROSITE-ProRule" id="PRU01360"/>
    </source>
</evidence>
<dbReference type="PANTHER" id="PTHR30069:SF29">
    <property type="entry name" value="HEMOGLOBIN AND HEMOGLOBIN-HAPTOGLOBIN-BINDING PROTEIN 1-RELATED"/>
    <property type="match status" value="1"/>
</dbReference>
<dbReference type="eggNOG" id="COG4771">
    <property type="taxonomic scope" value="Bacteria"/>
</dbReference>
<sequence>MIRYFTLGLLLLLATGIYAQNGQMPSGSLYGKVVDSATNKGIDAATVQLLQIKKDSNGTTKETIVTGMLTKANGEFNLDGVPVMGRYMLQISGIGHTTYRKPFQFFDPSKMQKGNRDMSSMMNNLDKDLGNIKLAIDNQTLSNVTVTAAKPTMSLGIDRKVYNVENNLMAAGGTATDLLKNIPAVNVDIDGNVSIRNASPQLFVDGRPTTLTLDQIPSDQIESIEVITNPSAKYDASGGNAGILNIVLKKAKRVGYSGNVRAGIDQRGKWNLGGNVNIRQGKFNFFANANYNQRKSISNGVTDRNTFGKDTTFHLLQNDHNLSNGEFMFGRAGFDYFFDNRNTFTLSGIGVKGNFNNSTESNLLVDTLAPGFDAQSKTIRLSDSRFGFRNLGGSFGYVHNFPKSGHQLTADLNINKSRNNSTSNINNQIFSNSAGSQTGTFQQQQLGSGNNNRLTAQADYTNPISDNSKLEAGVRINSTKTNSVSNLYYMQNGSFVLQPPLSSQYNYKDQVLAAYGNFSSKVGQNFGYQVGLRAERSNYDGTVFSSTKNPDGSYSESSNAFNIKYPVSLFPSVFLSQKLNDKQDFQLNYSRRINRPSFFQLFPYTDYSDSLNLSRGNPNLSPEFVNSFELSYSNNFTRKNNLILSVYYKHTTGLITRYSYKDINPLSGDSVIVNSFTNANSGFVGGFEAISKNSITPWWDLTSNINVYTSKINVDDPSIRTSKQLYSWFGKINNEIKLPKNFTLQLSGDYTSKTVLAPGGSASSGSGGGRGFMGTVSGNAQGFSMPNYGVDAALKYEFLKAKAASITLSVNDIFKTRKSDVYTDAGFYDQHQMRTRDQQFFRLNFSYRFGKFDAALFKRKNVKGEQESIQGGMQGMGGQ</sequence>
<accession>W0F785</accession>
<dbReference type="InterPro" id="IPR039426">
    <property type="entry name" value="TonB-dep_rcpt-like"/>
</dbReference>
<dbReference type="HOGENOM" id="CLU_017617_0_0_10"/>
<feature type="signal peptide" evidence="9">
    <location>
        <begin position="1"/>
        <end position="19"/>
    </location>
</feature>
<comment type="similarity">
    <text evidence="8">Belongs to the TonB-dependent receptor family.</text>
</comment>
<name>W0F785_9BACT</name>
<keyword evidence="5 9" id="KW-0732">Signal</keyword>
<comment type="subcellular location">
    <subcellularLocation>
        <location evidence="1 8">Cell outer membrane</location>
        <topology evidence="1 8">Multi-pass membrane protein</topology>
    </subcellularLocation>
</comment>
<dbReference type="RefSeq" id="WP_025298729.1">
    <property type="nucleotide sequence ID" value="NZ_CP007035.1"/>
</dbReference>
<dbReference type="GO" id="GO:0044718">
    <property type="term" value="P:siderophore transmembrane transport"/>
    <property type="evidence" value="ECO:0007669"/>
    <property type="project" value="TreeGrafter"/>
</dbReference>
<organism evidence="12 13">
    <name type="scientific">Niabella soli DSM 19437</name>
    <dbReference type="NCBI Taxonomy" id="929713"/>
    <lineage>
        <taxon>Bacteria</taxon>
        <taxon>Pseudomonadati</taxon>
        <taxon>Bacteroidota</taxon>
        <taxon>Chitinophagia</taxon>
        <taxon>Chitinophagales</taxon>
        <taxon>Chitinophagaceae</taxon>
        <taxon>Niabella</taxon>
    </lineage>
</organism>
<dbReference type="STRING" id="929713.NIASO_05655"/>
<evidence type="ECO:0000256" key="4">
    <source>
        <dbReference type="ARBA" id="ARBA00022692"/>
    </source>
</evidence>
<feature type="domain" description="Outer membrane protein beta-barrel" evidence="11">
    <location>
        <begin position="399"/>
        <end position="847"/>
    </location>
</feature>
<dbReference type="InterPro" id="IPR036942">
    <property type="entry name" value="Beta-barrel_TonB_sf"/>
</dbReference>
<feature type="domain" description="TonB-dependent receptor plug" evidence="10">
    <location>
        <begin position="171"/>
        <end position="238"/>
    </location>
</feature>
<dbReference type="Pfam" id="PF07715">
    <property type="entry name" value="Plug"/>
    <property type="match status" value="1"/>
</dbReference>
<evidence type="ECO:0000256" key="2">
    <source>
        <dbReference type="ARBA" id="ARBA00022448"/>
    </source>
</evidence>
<dbReference type="SUPFAM" id="SSF49464">
    <property type="entry name" value="Carboxypeptidase regulatory domain-like"/>
    <property type="match status" value="1"/>
</dbReference>
<evidence type="ECO:0000259" key="10">
    <source>
        <dbReference type="Pfam" id="PF07715"/>
    </source>
</evidence>
<evidence type="ECO:0000313" key="12">
    <source>
        <dbReference type="EMBL" id="AHF17319.1"/>
    </source>
</evidence>
<evidence type="ECO:0000256" key="5">
    <source>
        <dbReference type="ARBA" id="ARBA00022729"/>
    </source>
</evidence>
<dbReference type="InterPro" id="IPR041700">
    <property type="entry name" value="OMP_b-brl_3"/>
</dbReference>
<dbReference type="Proteomes" id="UP000003586">
    <property type="component" value="Chromosome"/>
</dbReference>
<dbReference type="Gene3D" id="2.40.170.20">
    <property type="entry name" value="TonB-dependent receptor, beta-barrel domain"/>
    <property type="match status" value="1"/>
</dbReference>
<dbReference type="Gene3D" id="2.170.130.10">
    <property type="entry name" value="TonB-dependent receptor, plug domain"/>
    <property type="match status" value="1"/>
</dbReference>
<dbReference type="AlphaFoldDB" id="W0F785"/>
<evidence type="ECO:0000256" key="3">
    <source>
        <dbReference type="ARBA" id="ARBA00022452"/>
    </source>
</evidence>
<keyword evidence="4 8" id="KW-0812">Transmembrane</keyword>
<evidence type="ECO:0000256" key="7">
    <source>
        <dbReference type="ARBA" id="ARBA00023237"/>
    </source>
</evidence>
<reference evidence="12 13" key="1">
    <citation type="submission" date="2013-12" db="EMBL/GenBank/DDBJ databases">
        <authorList>
            <consortium name="DOE Joint Genome Institute"/>
            <person name="Eisen J."/>
            <person name="Huntemann M."/>
            <person name="Han J."/>
            <person name="Chen A."/>
            <person name="Kyrpides N."/>
            <person name="Mavromatis K."/>
            <person name="Markowitz V."/>
            <person name="Palaniappan K."/>
            <person name="Ivanova N."/>
            <person name="Schaumberg A."/>
            <person name="Pati A."/>
            <person name="Liolios K."/>
            <person name="Nordberg H.P."/>
            <person name="Cantor M.N."/>
            <person name="Hua S.X."/>
            <person name="Woyke T."/>
        </authorList>
    </citation>
    <scope>NUCLEOTIDE SEQUENCE [LARGE SCALE GENOMIC DNA]</scope>
    <source>
        <strain evidence="13">DSM 19437</strain>
    </source>
</reference>
<dbReference type="GO" id="GO:0009279">
    <property type="term" value="C:cell outer membrane"/>
    <property type="evidence" value="ECO:0007669"/>
    <property type="project" value="UniProtKB-SubCell"/>
</dbReference>
<dbReference type="Pfam" id="PF13620">
    <property type="entry name" value="CarboxypepD_reg"/>
    <property type="match status" value="1"/>
</dbReference>
<evidence type="ECO:0000256" key="9">
    <source>
        <dbReference type="SAM" id="SignalP"/>
    </source>
</evidence>
<proteinExistence type="inferred from homology"/>
<keyword evidence="3 8" id="KW-1134">Transmembrane beta strand</keyword>
<protein>
    <recommendedName>
        <fullName evidence="14">TonB-denpendent receptor</fullName>
    </recommendedName>
</protein>
<dbReference type="OrthoDB" id="905812at2"/>
<evidence type="ECO:0000256" key="1">
    <source>
        <dbReference type="ARBA" id="ARBA00004571"/>
    </source>
</evidence>
<dbReference type="InterPro" id="IPR008969">
    <property type="entry name" value="CarboxyPept-like_regulatory"/>
</dbReference>